<sequence length="1341" mass="147376">MAEDSSWAADEALIKAGSCVVVDCRAGKCNDALLYGIERRIAYDDLGWRSGVVKVATRGDGGKLKSLEVDLGGHASLELTSVENDELLVGPRRAWRFDGGDEAVSLKFAAHKVAEWWFLECGSGGLLRMPFSPEETLVVGREHAAEDEARYVSRVHCRLARNGDKGAYPTTTTGMSALDDSWTLQFLGQTPGEFFREYAPPAGESAKRPKGTQAIKGYCYRMGVGSAVALLPGGGVARLVKKPVAVDALTAGGERDFVLRRSPTQLFGGGEGRRLAAEMASAPPDRKRARGAAGAPTTTRAGRHSRVARRFFFPLEVAKFSFKIEATTKTGWNAHPVALAPVPGDWGRSVDLLRPGDSKRVVRLTDNSITGGRVRYNYRGWFGSYCGDGCRSVAGPGQAGIALRSLLACATSKIQFVQLSATISDALPEVWAPDVHGLFPPAFRNVATAVLLARQRRRNAWRDWRDGDRSGPPPSARSLAALSERDFGKDDEAKADGDDAEAPPATFQRLEITVSVNDRFMQPEVEDDLRRALWLKHGALQTVGDLLKSVERHVPPDVPALRRTIPLRDDVPEAAFAMDALLGAAVVTTTSPEAAQPAGVRTALKSYQKRALRWMLFRERALPEADAAPTSGRLHPAWRSFKLPSGLQVFQSRLNEGVWTMRRFEEPPETMRGGLLCEQMGLGKTLEIISLIKAHPAPDAMDAAPPAPPVVVEEPAKGRTRPKRARGGAKKAAPDATPAKHKAIASMSAAEVQETLLGLDLRPPQSWEKAGTIQVRVDKAREYRSRRSCKTTVVVVPPTLLGQWESQILEHCDPDRPLKVLKLPVHHPGRPRKKPTRPGYPKLLSDYRHFPGGYNSPESIAWRSEGESKKRSRENQKRLDAHKKLMDKFRKEDKVYQEQVKACAPLCGDADDLATYDVVIVALPTLLFEVERLDATSAFSELEFWRLVVDEAHELLPEEYGGSMVYGDDYATRSENSAARRLLRRDSFAIARAHCWLVSGTPLRSRFDDLSHLLALLDSKVWSGDLISHVSSRYSANDPEGSEALDLSRRVIKTVMWRATKELTDAEAVLPPVRYADVELTLNDLEFRSYARAYAACRDALSAAIVEHNDPGARRYRVAIRLPYDFDALWRTLRVAACHPKLQFADDGFLGSTVLGSSTKIDALGAILARLRRDATPEDPVKMVVFSAFLPLLHQTKAVLWAKFRVKAEVLSRDSEAPIVAFNDDPHCAVILVSTEAGGGSSGLNLTRARHVTLMEASTNGGLEDQAIARVRRLGQRAGEVVVHRLLATGSIEHAMLQVQARRKQMYQVIDETTEHVVRDDDTMEMISMFGLADLLETGGA</sequence>
<keyword evidence="5" id="KW-1185">Reference proteome</keyword>
<reference evidence="4 5" key="1">
    <citation type="submission" date="2024-03" db="EMBL/GenBank/DDBJ databases">
        <title>Aureococcus anophagefferens CCMP1851 and Kratosvirus quantuckense: Draft genome of a second virus-susceptible host strain in the model system.</title>
        <authorList>
            <person name="Chase E."/>
            <person name="Truchon A.R."/>
            <person name="Schepens W."/>
            <person name="Wilhelm S.W."/>
        </authorList>
    </citation>
    <scope>NUCLEOTIDE SEQUENCE [LARGE SCALE GENOMIC DNA]</scope>
    <source>
        <strain evidence="4 5">CCMP1851</strain>
    </source>
</reference>
<dbReference type="SMART" id="SM00487">
    <property type="entry name" value="DEXDc"/>
    <property type="match status" value="1"/>
</dbReference>
<feature type="compositionally biased region" description="Low complexity" evidence="2">
    <location>
        <begin position="291"/>
        <end position="300"/>
    </location>
</feature>
<name>A0ABR1G6B6_AURAN</name>
<dbReference type="SUPFAM" id="SSF52540">
    <property type="entry name" value="P-loop containing nucleoside triphosphate hydrolases"/>
    <property type="match status" value="2"/>
</dbReference>
<feature type="compositionally biased region" description="Basic and acidic residues" evidence="2">
    <location>
        <begin position="483"/>
        <end position="497"/>
    </location>
</feature>
<dbReference type="PANTHER" id="PTHR45865">
    <property type="entry name" value="E3 UBIQUITIN-PROTEIN LIGASE SHPRH FAMILY MEMBER"/>
    <property type="match status" value="1"/>
</dbReference>
<dbReference type="PANTHER" id="PTHR45865:SF1">
    <property type="entry name" value="E3 UBIQUITIN-PROTEIN LIGASE SHPRH"/>
    <property type="match status" value="1"/>
</dbReference>
<dbReference type="InterPro" id="IPR027417">
    <property type="entry name" value="P-loop_NTPase"/>
</dbReference>
<feature type="region of interest" description="Disordered" evidence="2">
    <location>
        <begin position="463"/>
        <end position="503"/>
    </location>
</feature>
<evidence type="ECO:0000313" key="4">
    <source>
        <dbReference type="EMBL" id="KAK7248718.1"/>
    </source>
</evidence>
<feature type="region of interest" description="Disordered" evidence="2">
    <location>
        <begin position="858"/>
        <end position="879"/>
    </location>
</feature>
<feature type="region of interest" description="Disordered" evidence="2">
    <location>
        <begin position="699"/>
        <end position="740"/>
    </location>
</feature>
<comment type="caution">
    <text evidence="4">The sequence shown here is derived from an EMBL/GenBank/DDBJ whole genome shotgun (WGS) entry which is preliminary data.</text>
</comment>
<dbReference type="EMBL" id="JBBJCI010000087">
    <property type="protein sequence ID" value="KAK7248718.1"/>
    <property type="molecule type" value="Genomic_DNA"/>
</dbReference>
<evidence type="ECO:0000313" key="5">
    <source>
        <dbReference type="Proteomes" id="UP001363151"/>
    </source>
</evidence>
<dbReference type="Proteomes" id="UP001363151">
    <property type="component" value="Unassembled WGS sequence"/>
</dbReference>
<protein>
    <recommendedName>
        <fullName evidence="3">Helicase ATP-binding domain-containing protein</fullName>
    </recommendedName>
</protein>
<evidence type="ECO:0000259" key="3">
    <source>
        <dbReference type="SMART" id="SM00487"/>
    </source>
</evidence>
<dbReference type="Gene3D" id="3.40.50.300">
    <property type="entry name" value="P-loop containing nucleotide triphosphate hydrolases"/>
    <property type="match status" value="2"/>
</dbReference>
<evidence type="ECO:0000256" key="2">
    <source>
        <dbReference type="SAM" id="MobiDB-lite"/>
    </source>
</evidence>
<dbReference type="InterPro" id="IPR052583">
    <property type="entry name" value="ATP-helicase/E3_Ub-Ligase"/>
</dbReference>
<feature type="compositionally biased region" description="Basic residues" evidence="2">
    <location>
        <begin position="718"/>
        <end position="729"/>
    </location>
</feature>
<proteinExistence type="predicted"/>
<dbReference type="CDD" id="cd18793">
    <property type="entry name" value="SF2_C_SNF"/>
    <property type="match status" value="1"/>
</dbReference>
<accession>A0ABR1G6B6</accession>
<feature type="compositionally biased region" description="Basic and acidic residues" evidence="2">
    <location>
        <begin position="864"/>
        <end position="879"/>
    </location>
</feature>
<dbReference type="Pfam" id="PF00176">
    <property type="entry name" value="SNF2-rel_dom"/>
    <property type="match status" value="1"/>
</dbReference>
<dbReference type="InterPro" id="IPR014001">
    <property type="entry name" value="Helicase_ATP-bd"/>
</dbReference>
<organism evidence="4 5">
    <name type="scientific">Aureococcus anophagefferens</name>
    <name type="common">Harmful bloom alga</name>
    <dbReference type="NCBI Taxonomy" id="44056"/>
    <lineage>
        <taxon>Eukaryota</taxon>
        <taxon>Sar</taxon>
        <taxon>Stramenopiles</taxon>
        <taxon>Ochrophyta</taxon>
        <taxon>Pelagophyceae</taxon>
        <taxon>Pelagomonadales</taxon>
        <taxon>Pelagomonadaceae</taxon>
        <taxon>Aureococcus</taxon>
    </lineage>
</organism>
<gene>
    <name evidence="4" type="ORF">SO694_0004029</name>
</gene>
<dbReference type="InterPro" id="IPR049730">
    <property type="entry name" value="SNF2/RAD54-like_C"/>
</dbReference>
<feature type="domain" description="Helicase ATP-binding" evidence="3">
    <location>
        <begin position="600"/>
        <end position="1030"/>
    </location>
</feature>
<dbReference type="InterPro" id="IPR000330">
    <property type="entry name" value="SNF2_N"/>
</dbReference>
<keyword evidence="1" id="KW-0378">Hydrolase</keyword>
<evidence type="ECO:0000256" key="1">
    <source>
        <dbReference type="ARBA" id="ARBA00022801"/>
    </source>
</evidence>
<feature type="region of interest" description="Disordered" evidence="2">
    <location>
        <begin position="280"/>
        <end position="300"/>
    </location>
</feature>